<dbReference type="FunCoup" id="A0A2V0PA44">
    <property type="interactions" value="757"/>
</dbReference>
<dbReference type="STRING" id="307507.A0A2V0PA44"/>
<feature type="transmembrane region" description="Helical" evidence="11">
    <location>
        <begin position="109"/>
        <end position="131"/>
    </location>
</feature>
<feature type="transmembrane region" description="Helical" evidence="11">
    <location>
        <begin position="885"/>
        <end position="904"/>
    </location>
</feature>
<keyword evidence="7" id="KW-0067">ATP-binding</keyword>
<dbReference type="InParanoid" id="A0A2V0PA44"/>
<dbReference type="GO" id="GO:0016887">
    <property type="term" value="F:ATP hydrolysis activity"/>
    <property type="evidence" value="ECO:0007669"/>
    <property type="project" value="InterPro"/>
</dbReference>
<evidence type="ECO:0000313" key="15">
    <source>
        <dbReference type="Proteomes" id="UP000247498"/>
    </source>
</evidence>
<evidence type="ECO:0000256" key="6">
    <source>
        <dbReference type="ARBA" id="ARBA00022741"/>
    </source>
</evidence>
<feature type="transmembrane region" description="Helical" evidence="11">
    <location>
        <begin position="1003"/>
        <end position="1025"/>
    </location>
</feature>
<dbReference type="CDD" id="cd18577">
    <property type="entry name" value="ABC_6TM_Pgp_ABCB1_D1_like"/>
    <property type="match status" value="1"/>
</dbReference>
<evidence type="ECO:0000256" key="3">
    <source>
        <dbReference type="ARBA" id="ARBA00022448"/>
    </source>
</evidence>
<gene>
    <name evidence="14" type="ORF">Rsub_09463</name>
</gene>
<dbReference type="GO" id="GO:0005524">
    <property type="term" value="F:ATP binding"/>
    <property type="evidence" value="ECO:0007669"/>
    <property type="project" value="UniProtKB-KW"/>
</dbReference>
<accession>A0A2V0PA44</accession>
<keyword evidence="9 11" id="KW-0472">Membrane</keyword>
<feature type="domain" description="ABC transmembrane type-1" evidence="13">
    <location>
        <begin position="70"/>
        <end position="378"/>
    </location>
</feature>
<dbReference type="GO" id="GO:0015421">
    <property type="term" value="F:ABC-type oligopeptide transporter activity"/>
    <property type="evidence" value="ECO:0007669"/>
    <property type="project" value="TreeGrafter"/>
</dbReference>
<dbReference type="SUPFAM" id="SSF52540">
    <property type="entry name" value="P-loop containing nucleoside triphosphate hydrolases"/>
    <property type="match status" value="2"/>
</dbReference>
<feature type="transmembrane region" description="Helical" evidence="11">
    <location>
        <begin position="138"/>
        <end position="159"/>
    </location>
</feature>
<protein>
    <submittedName>
        <fullName evidence="14">ABC transporter B family-like</fullName>
    </submittedName>
</protein>
<dbReference type="SMART" id="SM00382">
    <property type="entry name" value="AAA"/>
    <property type="match status" value="2"/>
</dbReference>
<comment type="caution">
    <text evidence="14">The sequence shown here is derived from an EMBL/GenBank/DDBJ whole genome shotgun (WGS) entry which is preliminary data.</text>
</comment>
<keyword evidence="5" id="KW-0677">Repeat</keyword>
<dbReference type="Gene3D" id="1.20.1560.10">
    <property type="entry name" value="ABC transporter type 1, transmembrane domain"/>
    <property type="match status" value="2"/>
</dbReference>
<evidence type="ECO:0000256" key="2">
    <source>
        <dbReference type="ARBA" id="ARBA00007577"/>
    </source>
</evidence>
<dbReference type="PANTHER" id="PTHR43394:SF11">
    <property type="entry name" value="ATP-BINDING CASSETTE TRANSPORTER"/>
    <property type="match status" value="1"/>
</dbReference>
<evidence type="ECO:0000313" key="14">
    <source>
        <dbReference type="EMBL" id="GBF96721.1"/>
    </source>
</evidence>
<dbReference type="PANTHER" id="PTHR43394">
    <property type="entry name" value="ATP-DEPENDENT PERMEASE MDL1, MITOCHONDRIAL"/>
    <property type="match status" value="1"/>
</dbReference>
<feature type="transmembrane region" description="Helical" evidence="11">
    <location>
        <begin position="858"/>
        <end position="879"/>
    </location>
</feature>
<feature type="transmembrane region" description="Helical" evidence="11">
    <location>
        <begin position="235"/>
        <end position="254"/>
    </location>
</feature>
<dbReference type="InterPro" id="IPR003439">
    <property type="entry name" value="ABC_transporter-like_ATP-bd"/>
</dbReference>
<feature type="transmembrane region" description="Helical" evidence="11">
    <location>
        <begin position="317"/>
        <end position="337"/>
    </location>
</feature>
<reference evidence="14 15" key="1">
    <citation type="journal article" date="2018" name="Sci. Rep.">
        <title>Raphidocelis subcapitata (=Pseudokirchneriella subcapitata) provides an insight into genome evolution and environmental adaptations in the Sphaeropleales.</title>
        <authorList>
            <person name="Suzuki S."/>
            <person name="Yamaguchi H."/>
            <person name="Nakajima N."/>
            <person name="Kawachi M."/>
        </authorList>
    </citation>
    <scope>NUCLEOTIDE SEQUENCE [LARGE SCALE GENOMIC DNA]</scope>
    <source>
        <strain evidence="14 15">NIES-35</strain>
    </source>
</reference>
<dbReference type="PROSITE" id="PS50929">
    <property type="entry name" value="ABC_TM1F"/>
    <property type="match status" value="2"/>
</dbReference>
<feature type="transmembrane region" description="Helical" evidence="11">
    <location>
        <begin position="739"/>
        <end position="767"/>
    </location>
</feature>
<dbReference type="Proteomes" id="UP000247498">
    <property type="component" value="Unassembled WGS sequence"/>
</dbReference>
<name>A0A2V0PA44_9CHLO</name>
<dbReference type="GO" id="GO:0005743">
    <property type="term" value="C:mitochondrial inner membrane"/>
    <property type="evidence" value="ECO:0007669"/>
    <property type="project" value="TreeGrafter"/>
</dbReference>
<evidence type="ECO:0000259" key="13">
    <source>
        <dbReference type="PROSITE" id="PS50929"/>
    </source>
</evidence>
<evidence type="ECO:0000256" key="1">
    <source>
        <dbReference type="ARBA" id="ARBA00004141"/>
    </source>
</evidence>
<dbReference type="InterPro" id="IPR017871">
    <property type="entry name" value="ABC_transporter-like_CS"/>
</dbReference>
<feature type="region of interest" description="Disordered" evidence="10">
    <location>
        <begin position="1"/>
        <end position="32"/>
    </location>
</feature>
<dbReference type="Gene3D" id="3.40.50.300">
    <property type="entry name" value="P-loop containing nucleotide triphosphate hydrolases"/>
    <property type="match status" value="2"/>
</dbReference>
<evidence type="ECO:0000256" key="10">
    <source>
        <dbReference type="SAM" id="MobiDB-lite"/>
    </source>
</evidence>
<keyword evidence="6" id="KW-0547">Nucleotide-binding</keyword>
<feature type="transmembrane region" description="Helical" evidence="11">
    <location>
        <begin position="65"/>
        <end position="89"/>
    </location>
</feature>
<feature type="domain" description="ABC transporter" evidence="12">
    <location>
        <begin position="1065"/>
        <end position="1301"/>
    </location>
</feature>
<evidence type="ECO:0000256" key="4">
    <source>
        <dbReference type="ARBA" id="ARBA00022692"/>
    </source>
</evidence>
<feature type="transmembrane region" description="Helical" evidence="11">
    <location>
        <begin position="971"/>
        <end position="991"/>
    </location>
</feature>
<dbReference type="InterPro" id="IPR039421">
    <property type="entry name" value="Type_1_exporter"/>
</dbReference>
<dbReference type="FunFam" id="1.20.1560.10:FF:000295">
    <property type="entry name" value="MDR-like ABC transporter"/>
    <property type="match status" value="1"/>
</dbReference>
<evidence type="ECO:0000256" key="7">
    <source>
        <dbReference type="ARBA" id="ARBA00022840"/>
    </source>
</evidence>
<feature type="transmembrane region" description="Helical" evidence="11">
    <location>
        <begin position="787"/>
        <end position="809"/>
    </location>
</feature>
<feature type="compositionally biased region" description="Basic residues" evidence="10">
    <location>
        <begin position="1"/>
        <end position="12"/>
    </location>
</feature>
<dbReference type="SUPFAM" id="SSF90123">
    <property type="entry name" value="ABC transporter transmembrane region"/>
    <property type="match status" value="2"/>
</dbReference>
<dbReference type="CDD" id="cd18578">
    <property type="entry name" value="ABC_6TM_Pgp_ABCB1_D2_like"/>
    <property type="match status" value="1"/>
</dbReference>
<sequence>MDFLRGRSRSKRQPPILGGDPPKAGKGGGDAAAPAAAAAQDAAAAAAALPTSFFHLFSNADRLDWLLVTLGTVGALGHGAALPMFSLFFGDFTDAFGRFLPPCSPLARAAAAAGLPLPPGLVGVGEFRALIQGIALKFLYLAAGAAVMAALQQGCWQLTGVRQSNRLRARYLAAVLRQEVAFFDVQATTGGLLQGLNEDALAVQQAVSEKAGTFLQHLATFLAGYALAFAKGWDVTLVLVGCLPFLAGAAGLLAKVATGSSTKAQEAYSEAGAVTQQAISQIRTVAAFGGEGAAVARYDGLLDAPQRLGVRMGLTTGLSVGGMQFVVFSSYALALWYGAHRVAAGAYTGGEVVSVIIASLIGSFSLGLGAPVLQNFTKGQAAAGRLRAVRDRAPAIDAAAPGLEPAGGARGEIELRRVAFAYPARPDAPVMADFSLRVPAGKTVALVGGSGSGKSTVIALIERFYDPASGAVLFDGADVRTLSLAWLRQQIGLVSQEPTLFMTTIFENIAIGKPGATPEEVAAAARAANAAGFIAALPLGMETQVGERGVQLSGGQKQRIAIARAVLKNPKVLLLDEATSALDAESEAVVQAALDAAAVGRTTVLVAHRLSTVRGADAIAVVESRRRSIELARLSSSNASTGAARAARSSDGGGAEAGGAARAVVVAAAAGGGKPGAAAPPAAGRRFGGALRWRRGGAAAAPDAEAPSEAAAARAGAPDAAAGKPGEFGRLLALNRPELPWAALGCAASAVVGGIQPAFAFVLTTMITAFYAPSAEEVKRQASQYAWYFWAIAWGILFASILQQWSFAAMGQALARRVRVLLFGAILRQDVGWFDRQENSSGRLATLLSTDAAYIRGAVGDVFGAVIQNGAVLAAGYGIALAYNWRMALLVTGAGPFIAIGGLLQMKHTIRATSAGDKFYAEANQAVTEAVASIRVIHAYNLQAYVAQSYGRLLRAVDALSRKSAAVGGGALAYSAFAMFGIYSLITWFGGEEVASCRSSFDAFFKAFMAVLFCAMSLGQVQMAFPDLARARAAAGRVFPILDRVPPIDSAAPGGAVVEGPRGAVELRGVTFVYPSRPGVTVLSNFSLKVPSGKTVALVGESGSGKSTVIALIERFYDPASGAVLFDGADVRTLSLAWLRQQIGLVSQEPLLFAGSVADNIRYGRPGASDAEVAAAAAAANAAGFVASLPEGYATPVGERGVQLSGGQKQRIAIARAVLRSPRVLLLDEATSALDAESEAVVQAALDAASVGRTTVVVAHRLSTVRNADSIAVVHRGVLLEQGSHSELLALGGGYARLVAAQGGGGGGGGGAANAAA</sequence>
<feature type="region of interest" description="Disordered" evidence="10">
    <location>
        <begin position="701"/>
        <end position="721"/>
    </location>
</feature>
<keyword evidence="3" id="KW-0813">Transport</keyword>
<keyword evidence="15" id="KW-1185">Reference proteome</keyword>
<dbReference type="PROSITE" id="PS50893">
    <property type="entry name" value="ABC_TRANSPORTER_2"/>
    <property type="match status" value="2"/>
</dbReference>
<feature type="transmembrane region" description="Helical" evidence="11">
    <location>
        <begin position="352"/>
        <end position="373"/>
    </location>
</feature>
<evidence type="ECO:0000256" key="8">
    <source>
        <dbReference type="ARBA" id="ARBA00022989"/>
    </source>
</evidence>
<dbReference type="OrthoDB" id="6500128at2759"/>
<dbReference type="PROSITE" id="PS00211">
    <property type="entry name" value="ABC_TRANSPORTER_1"/>
    <property type="match status" value="2"/>
</dbReference>
<evidence type="ECO:0000256" key="5">
    <source>
        <dbReference type="ARBA" id="ARBA00022737"/>
    </source>
</evidence>
<dbReference type="Pfam" id="PF00664">
    <property type="entry name" value="ABC_membrane"/>
    <property type="match status" value="2"/>
</dbReference>
<dbReference type="InterPro" id="IPR011527">
    <property type="entry name" value="ABC1_TM_dom"/>
</dbReference>
<comment type="subcellular location">
    <subcellularLocation>
        <location evidence="1">Membrane</location>
        <topology evidence="1">Multi-pass membrane protein</topology>
    </subcellularLocation>
</comment>
<evidence type="ECO:0000256" key="11">
    <source>
        <dbReference type="SAM" id="Phobius"/>
    </source>
</evidence>
<organism evidence="14 15">
    <name type="scientific">Raphidocelis subcapitata</name>
    <dbReference type="NCBI Taxonomy" id="307507"/>
    <lineage>
        <taxon>Eukaryota</taxon>
        <taxon>Viridiplantae</taxon>
        <taxon>Chlorophyta</taxon>
        <taxon>core chlorophytes</taxon>
        <taxon>Chlorophyceae</taxon>
        <taxon>CS clade</taxon>
        <taxon>Sphaeropleales</taxon>
        <taxon>Selenastraceae</taxon>
        <taxon>Raphidocelis</taxon>
    </lineage>
</organism>
<evidence type="ECO:0000256" key="9">
    <source>
        <dbReference type="ARBA" id="ARBA00023136"/>
    </source>
</evidence>
<feature type="domain" description="ABC transmembrane type-1" evidence="13">
    <location>
        <begin position="743"/>
        <end position="1030"/>
    </location>
</feature>
<dbReference type="Pfam" id="PF00005">
    <property type="entry name" value="ABC_tran"/>
    <property type="match status" value="2"/>
</dbReference>
<proteinExistence type="inferred from homology"/>
<comment type="similarity">
    <text evidence="2">Belongs to the ABC transporter superfamily. ABCB family. Multidrug resistance exporter (TC 3.A.1.201) subfamily.</text>
</comment>
<dbReference type="InterPro" id="IPR036640">
    <property type="entry name" value="ABC1_TM_sf"/>
</dbReference>
<dbReference type="InterPro" id="IPR027417">
    <property type="entry name" value="P-loop_NTPase"/>
</dbReference>
<dbReference type="InterPro" id="IPR003593">
    <property type="entry name" value="AAA+_ATPase"/>
</dbReference>
<dbReference type="EMBL" id="BDRX01000085">
    <property type="protein sequence ID" value="GBF96721.1"/>
    <property type="molecule type" value="Genomic_DNA"/>
</dbReference>
<feature type="domain" description="ABC transporter" evidence="12">
    <location>
        <begin position="413"/>
        <end position="649"/>
    </location>
</feature>
<dbReference type="FunFam" id="3.40.50.300:FF:000251">
    <property type="entry name" value="ABC transporter B family member 19"/>
    <property type="match status" value="2"/>
</dbReference>
<evidence type="ECO:0000259" key="12">
    <source>
        <dbReference type="PROSITE" id="PS50893"/>
    </source>
</evidence>
<keyword evidence="4 11" id="KW-0812">Transmembrane</keyword>
<dbReference type="CDD" id="cd03249">
    <property type="entry name" value="ABC_MTABC3_MDL1_MDL2"/>
    <property type="match status" value="1"/>
</dbReference>
<dbReference type="GO" id="GO:0090374">
    <property type="term" value="P:oligopeptide export from mitochondrion"/>
    <property type="evidence" value="ECO:0007669"/>
    <property type="project" value="TreeGrafter"/>
</dbReference>
<keyword evidence="8 11" id="KW-1133">Transmembrane helix</keyword>